<evidence type="ECO:0000256" key="4">
    <source>
        <dbReference type="ARBA" id="ARBA00022833"/>
    </source>
</evidence>
<reference evidence="7 8" key="1">
    <citation type="submission" date="2024-01" db="EMBL/GenBank/DDBJ databases">
        <authorList>
            <person name="Alioto T."/>
            <person name="Alioto T."/>
            <person name="Gomez Garrido J."/>
        </authorList>
    </citation>
    <scope>NUCLEOTIDE SEQUENCE [LARGE SCALE GENOMIC DNA]</scope>
</reference>
<accession>A0AAV1Q9T6</accession>
<gene>
    <name evidence="7" type="ORF">FSCOSCO3_A014457</name>
</gene>
<dbReference type="EMBL" id="CAWUFR010000790">
    <property type="protein sequence ID" value="CAK6981222.1"/>
    <property type="molecule type" value="Genomic_DNA"/>
</dbReference>
<name>A0AAV1Q9T6_SCOSC</name>
<feature type="region of interest" description="Disordered" evidence="6">
    <location>
        <begin position="193"/>
        <end position="221"/>
    </location>
</feature>
<evidence type="ECO:0000256" key="5">
    <source>
        <dbReference type="ARBA" id="ARBA00023242"/>
    </source>
</evidence>
<dbReference type="SUPFAM" id="SSF53098">
    <property type="entry name" value="Ribonuclease H-like"/>
    <property type="match status" value="1"/>
</dbReference>
<dbReference type="GO" id="GO:0008270">
    <property type="term" value="F:zinc ion binding"/>
    <property type="evidence" value="ECO:0007669"/>
    <property type="project" value="UniProtKB-KW"/>
</dbReference>
<keyword evidence="5" id="KW-0539">Nucleus</keyword>
<keyword evidence="2" id="KW-0479">Metal-binding</keyword>
<proteinExistence type="predicted"/>
<evidence type="ECO:0000313" key="8">
    <source>
        <dbReference type="Proteomes" id="UP001314229"/>
    </source>
</evidence>
<sequence length="691" mass="78308">FLDYKAGQQTDATQPTISSFAQKVQLYSLQSPRQQAISEAIVKDLIIGCCLPLSLVENEHFRHFLETVDSKYTPISRRTITEKYIPVLVKQVKETVLEKLKKKSTVSLTTDIWSDRRLRSFLGVTAHLCSKSKDCYALESFLLDCRRFPGKHSGERIFSAFEEITEEYGIRQKISYIVTDNAANMKCAFKVRMPQQQSDDSESEEENLDDEHLWEDMNPVEDTEPPWLSGERISCFAHSLQLVVNDGMKEVRAISRAIAKTSRFSTLLHSSALFRDKFEAALDSTKTIPAANNTRWNSTFKQVQALTTLDHKALTEMCSKDYEEVVFSTREWNQLKELTSILAPFSEATDLTEGEKAVTISMVVPTVLDLHTHLVKMEETRIQCRPIVKALRQSLMRRFSGIFAKTNMTEDSGGEEPFSHNVYFLATMLDPQFGLNWVDLDVANGQNAPATKSFREDLKKKLTDQCRVTAIPLLPRFMAQLDKYSTQLLKIIKKRGGATKAKTAMILEFLDQDADADLRRECVLKSLIIYLGECVEDLIKEYTNNSVFNLKFTSLPDLLLIQPKTKIEEMQKAKTERGKQQDKNPIKTKIPAPLRLSLAPERAMADLETSKDANAESSSILLAIESMNKTMTDRFDTLEATLASTQASLVSLGNRMTEIEEANSSDDHRLSQVEQVCVKMRAEKTKHSAQK</sequence>
<keyword evidence="4" id="KW-0862">Zinc</keyword>
<protein>
    <submittedName>
        <fullName evidence="7">Zinc finger BED domain-containing protein 4-like</fullName>
    </submittedName>
</protein>
<comment type="caution">
    <text evidence="7">The sequence shown here is derived from an EMBL/GenBank/DDBJ whole genome shotgun (WGS) entry which is preliminary data.</text>
</comment>
<dbReference type="AlphaFoldDB" id="A0AAV1Q9T6"/>
<dbReference type="InterPro" id="IPR052035">
    <property type="entry name" value="ZnF_BED_domain_contain"/>
</dbReference>
<dbReference type="PANTHER" id="PTHR46481">
    <property type="entry name" value="ZINC FINGER BED DOMAIN-CONTAINING PROTEIN 4"/>
    <property type="match status" value="1"/>
</dbReference>
<feature type="non-terminal residue" evidence="7">
    <location>
        <position position="1"/>
    </location>
</feature>
<evidence type="ECO:0000313" key="7">
    <source>
        <dbReference type="EMBL" id="CAK6981222.1"/>
    </source>
</evidence>
<feature type="compositionally biased region" description="Acidic residues" evidence="6">
    <location>
        <begin position="199"/>
        <end position="209"/>
    </location>
</feature>
<dbReference type="GO" id="GO:0005634">
    <property type="term" value="C:nucleus"/>
    <property type="evidence" value="ECO:0007669"/>
    <property type="project" value="UniProtKB-SubCell"/>
</dbReference>
<evidence type="ECO:0000256" key="2">
    <source>
        <dbReference type="ARBA" id="ARBA00022723"/>
    </source>
</evidence>
<organism evidence="7 8">
    <name type="scientific">Scomber scombrus</name>
    <name type="common">Atlantic mackerel</name>
    <name type="synonym">Scomber vernalis</name>
    <dbReference type="NCBI Taxonomy" id="13677"/>
    <lineage>
        <taxon>Eukaryota</taxon>
        <taxon>Metazoa</taxon>
        <taxon>Chordata</taxon>
        <taxon>Craniata</taxon>
        <taxon>Vertebrata</taxon>
        <taxon>Euteleostomi</taxon>
        <taxon>Actinopterygii</taxon>
        <taxon>Neopterygii</taxon>
        <taxon>Teleostei</taxon>
        <taxon>Neoteleostei</taxon>
        <taxon>Acanthomorphata</taxon>
        <taxon>Pelagiaria</taxon>
        <taxon>Scombriformes</taxon>
        <taxon>Scombridae</taxon>
        <taxon>Scomber</taxon>
    </lineage>
</organism>
<keyword evidence="3" id="KW-0863">Zinc-finger</keyword>
<evidence type="ECO:0000256" key="3">
    <source>
        <dbReference type="ARBA" id="ARBA00022771"/>
    </source>
</evidence>
<dbReference type="Proteomes" id="UP001314229">
    <property type="component" value="Unassembled WGS sequence"/>
</dbReference>
<dbReference type="PANTHER" id="PTHR46481:SF10">
    <property type="entry name" value="ZINC FINGER BED DOMAIN-CONTAINING PROTEIN 39"/>
    <property type="match status" value="1"/>
</dbReference>
<evidence type="ECO:0000256" key="6">
    <source>
        <dbReference type="SAM" id="MobiDB-lite"/>
    </source>
</evidence>
<evidence type="ECO:0000256" key="1">
    <source>
        <dbReference type="ARBA" id="ARBA00004123"/>
    </source>
</evidence>
<keyword evidence="8" id="KW-1185">Reference proteome</keyword>
<dbReference type="InterPro" id="IPR012337">
    <property type="entry name" value="RNaseH-like_sf"/>
</dbReference>
<comment type="subcellular location">
    <subcellularLocation>
        <location evidence="1">Nucleus</location>
    </subcellularLocation>
</comment>